<dbReference type="Gene3D" id="3.40.309.10">
    <property type="entry name" value="Aldehyde Dehydrogenase, Chain A, domain 2"/>
    <property type="match status" value="1"/>
</dbReference>
<evidence type="ECO:0000256" key="1">
    <source>
        <dbReference type="ARBA" id="ARBA00023002"/>
    </source>
</evidence>
<dbReference type="EC" id="1.2.1.79" evidence="5"/>
<name>A0ABV8DND1_9NOCA</name>
<evidence type="ECO:0000313" key="6">
    <source>
        <dbReference type="Proteomes" id="UP001595696"/>
    </source>
</evidence>
<protein>
    <submittedName>
        <fullName evidence="5">Succinic semialdehyde dehydrogenase</fullName>
        <ecNumber evidence="5">1.2.1.79</ecNumber>
    </submittedName>
</protein>
<gene>
    <name evidence="5" type="ORF">ACFO0B_05665</name>
</gene>
<dbReference type="InterPro" id="IPR015590">
    <property type="entry name" value="Aldehyde_DH_dom"/>
</dbReference>
<dbReference type="InterPro" id="IPR016162">
    <property type="entry name" value="Ald_DH_N"/>
</dbReference>
<dbReference type="SUPFAM" id="SSF53720">
    <property type="entry name" value="ALDH-like"/>
    <property type="match status" value="1"/>
</dbReference>
<feature type="active site" evidence="2">
    <location>
        <position position="252"/>
    </location>
</feature>
<organism evidence="5 6">
    <name type="scientific">Nocardia jiangsuensis</name>
    <dbReference type="NCBI Taxonomy" id="1691563"/>
    <lineage>
        <taxon>Bacteria</taxon>
        <taxon>Bacillati</taxon>
        <taxon>Actinomycetota</taxon>
        <taxon>Actinomycetes</taxon>
        <taxon>Mycobacteriales</taxon>
        <taxon>Nocardiaceae</taxon>
        <taxon>Nocardia</taxon>
    </lineage>
</organism>
<dbReference type="NCBIfam" id="NF006916">
    <property type="entry name" value="PRK09407.1"/>
    <property type="match status" value="1"/>
</dbReference>
<dbReference type="GO" id="GO:0036243">
    <property type="term" value="F:succinate-semialdehyde dehydrogenase (NADP+) activity"/>
    <property type="evidence" value="ECO:0007669"/>
    <property type="project" value="UniProtKB-EC"/>
</dbReference>
<feature type="domain" description="Aldehyde dehydrogenase" evidence="4">
    <location>
        <begin position="30"/>
        <end position="479"/>
    </location>
</feature>
<reference evidence="6" key="1">
    <citation type="journal article" date="2019" name="Int. J. Syst. Evol. Microbiol.">
        <title>The Global Catalogue of Microorganisms (GCM) 10K type strain sequencing project: providing services to taxonomists for standard genome sequencing and annotation.</title>
        <authorList>
            <consortium name="The Broad Institute Genomics Platform"/>
            <consortium name="The Broad Institute Genome Sequencing Center for Infectious Disease"/>
            <person name="Wu L."/>
            <person name="Ma J."/>
        </authorList>
    </citation>
    <scope>NUCLEOTIDE SEQUENCE [LARGE SCALE GENOMIC DNA]</scope>
    <source>
        <strain evidence="6">CGMCC 4.7330</strain>
    </source>
</reference>
<comment type="similarity">
    <text evidence="3">Belongs to the aldehyde dehydrogenase family.</text>
</comment>
<dbReference type="InterPro" id="IPR029510">
    <property type="entry name" value="Ald_DH_CS_GLU"/>
</dbReference>
<evidence type="ECO:0000256" key="2">
    <source>
        <dbReference type="PROSITE-ProRule" id="PRU10007"/>
    </source>
</evidence>
<evidence type="ECO:0000256" key="3">
    <source>
        <dbReference type="RuleBase" id="RU003345"/>
    </source>
</evidence>
<dbReference type="Gene3D" id="3.40.605.10">
    <property type="entry name" value="Aldehyde Dehydrogenase, Chain A, domain 1"/>
    <property type="match status" value="1"/>
</dbReference>
<dbReference type="Pfam" id="PF00171">
    <property type="entry name" value="Aldedh"/>
    <property type="match status" value="1"/>
</dbReference>
<dbReference type="Proteomes" id="UP001595696">
    <property type="component" value="Unassembled WGS sequence"/>
</dbReference>
<accession>A0ABV8DND1</accession>
<dbReference type="PANTHER" id="PTHR11699">
    <property type="entry name" value="ALDEHYDE DEHYDROGENASE-RELATED"/>
    <property type="match status" value="1"/>
</dbReference>
<proteinExistence type="inferred from homology"/>
<keyword evidence="6" id="KW-1185">Reference proteome</keyword>
<evidence type="ECO:0000259" key="4">
    <source>
        <dbReference type="Pfam" id="PF00171"/>
    </source>
</evidence>
<keyword evidence="1 3" id="KW-0560">Oxidoreductase</keyword>
<dbReference type="RefSeq" id="WP_378611228.1">
    <property type="nucleotide sequence ID" value="NZ_JBHSAX010000005.1"/>
</dbReference>
<dbReference type="InterPro" id="IPR016161">
    <property type="entry name" value="Ald_DH/histidinol_DH"/>
</dbReference>
<dbReference type="PROSITE" id="PS00687">
    <property type="entry name" value="ALDEHYDE_DEHYDR_GLU"/>
    <property type="match status" value="1"/>
</dbReference>
<comment type="caution">
    <text evidence="5">The sequence shown here is derived from an EMBL/GenBank/DDBJ whole genome shotgun (WGS) entry which is preliminary data.</text>
</comment>
<sequence length="514" mass="54407">MPVPSSDVLRRLSHLAAVADPGASTAISEVFTGRVLGTVPVGDAADVAAAFGKARAAQPEWAQRPIRERTAIFERARSLLLAEWEQLLDIIQAETGKARWAAYEEAMALLLVLQYYTDKSPALLAPQRVPGVLPMIMRAGVHRKPKGVVGVIAPWNYPIALSIGDGIPALIAGNAVVVKPDSLTPYSPLFVTELLYRAGLPRDLLAVVPGAGRVVGRAILDHCDFLMFTGSSATGRTLAEECGRRLVGLSAELGGKNAMIVAKSANIDRAATSAVRACFSNSGQLCVAIERIYVEEPVAAEFSAKFVAATAAMTLRAGYDFDIDMGSLISSGQVETMLKHVTDATSKGATVLTGGAARPDLGPLFFEPTVLTDVTDEMDCHRAETFGPLVSIYPVADVDAAVREANDTEYGLNASVWAGSRAEGEKIAIRLRTGSVNVNEGYAPAFATTAAPMGGVGTSGIGRRHGPDGLLKYTDAQTVASAGLSMDPPPFLTNEKWQNMLRSMVRAVRHLPGR</sequence>
<dbReference type="InterPro" id="IPR016163">
    <property type="entry name" value="Ald_DH_C"/>
</dbReference>
<dbReference type="EMBL" id="JBHSAX010000005">
    <property type="protein sequence ID" value="MFC3961475.1"/>
    <property type="molecule type" value="Genomic_DNA"/>
</dbReference>
<evidence type="ECO:0000313" key="5">
    <source>
        <dbReference type="EMBL" id="MFC3961475.1"/>
    </source>
</evidence>